<feature type="compositionally biased region" description="Low complexity" evidence="2">
    <location>
        <begin position="203"/>
        <end position="214"/>
    </location>
</feature>
<gene>
    <name evidence="4" type="ORF">OH76DRAFT_1489976</name>
</gene>
<sequence>MSNADSSVHDEVYTLEELAFLLNYTNHFEGLKDLPRVQLPASAGPSSADFGASTARHNEMQQSPPPTPNPCVECSPRPHACENTPPEPPASDVFTLDSLDCRPRGEQSACASSSQQPSRLPCSTASSSAASSPSWTEFAGGVKLEAQSFRRSERIKKSRKAQYGEPDEEEAGPSSRAKRMRMDDDYTPSEASPSRKGKKTQGRRGTAARTTADGQPGKRAKRIPLSAAAPYMRPQNPETPRAKFPCNIPGCSDQKCSLTYGEASAYDDLMHFRQAFPPKMKKSTLTCVFGDCAKTEKHSYINLERHFVDKHLGITFQCPACEYDVKRADELWDHMRKHHPEHAVLKAVETSEG</sequence>
<evidence type="ECO:0000256" key="2">
    <source>
        <dbReference type="SAM" id="MobiDB-lite"/>
    </source>
</evidence>
<feature type="compositionally biased region" description="Low complexity" evidence="2">
    <location>
        <begin position="107"/>
        <end position="134"/>
    </location>
</feature>
<proteinExistence type="predicted"/>
<dbReference type="PROSITE" id="PS00028">
    <property type="entry name" value="ZINC_FINGER_C2H2_1"/>
    <property type="match status" value="1"/>
</dbReference>
<dbReference type="OrthoDB" id="10626946at2759"/>
<reference evidence="4 5" key="1">
    <citation type="journal article" date="2018" name="Biotechnol. Biofuels">
        <title>Integrative visual omics of the white-rot fungus Polyporus brumalis exposes the biotechnological potential of its oxidative enzymes for delignifying raw plant biomass.</title>
        <authorList>
            <person name="Miyauchi S."/>
            <person name="Rancon A."/>
            <person name="Drula E."/>
            <person name="Hage H."/>
            <person name="Chaduli D."/>
            <person name="Favel A."/>
            <person name="Grisel S."/>
            <person name="Henrissat B."/>
            <person name="Herpoel-Gimbert I."/>
            <person name="Ruiz-Duenas F.J."/>
            <person name="Chevret D."/>
            <person name="Hainaut M."/>
            <person name="Lin J."/>
            <person name="Wang M."/>
            <person name="Pangilinan J."/>
            <person name="Lipzen A."/>
            <person name="Lesage-Meessen L."/>
            <person name="Navarro D."/>
            <person name="Riley R."/>
            <person name="Grigoriev I.V."/>
            <person name="Zhou S."/>
            <person name="Raouche S."/>
            <person name="Rosso M.N."/>
        </authorList>
    </citation>
    <scope>NUCLEOTIDE SEQUENCE [LARGE SCALE GENOMIC DNA]</scope>
    <source>
        <strain evidence="4 5">BRFM 1820</strain>
    </source>
</reference>
<dbReference type="PROSITE" id="PS50157">
    <property type="entry name" value="ZINC_FINGER_C2H2_2"/>
    <property type="match status" value="1"/>
</dbReference>
<dbReference type="InterPro" id="IPR013087">
    <property type="entry name" value="Znf_C2H2_type"/>
</dbReference>
<dbReference type="SMART" id="SM00355">
    <property type="entry name" value="ZnF_C2H2"/>
    <property type="match status" value="2"/>
</dbReference>
<dbReference type="AlphaFoldDB" id="A0A371CKI9"/>
<name>A0A371CKI9_9APHY</name>
<keyword evidence="1" id="KW-0862">Zinc</keyword>
<dbReference type="EMBL" id="KZ857536">
    <property type="protein sequence ID" value="RDX40796.1"/>
    <property type="molecule type" value="Genomic_DNA"/>
</dbReference>
<keyword evidence="5" id="KW-1185">Reference proteome</keyword>
<organism evidence="4 5">
    <name type="scientific">Lentinus brumalis</name>
    <dbReference type="NCBI Taxonomy" id="2498619"/>
    <lineage>
        <taxon>Eukaryota</taxon>
        <taxon>Fungi</taxon>
        <taxon>Dikarya</taxon>
        <taxon>Basidiomycota</taxon>
        <taxon>Agaricomycotina</taxon>
        <taxon>Agaricomycetes</taxon>
        <taxon>Polyporales</taxon>
        <taxon>Polyporaceae</taxon>
        <taxon>Lentinus</taxon>
    </lineage>
</organism>
<keyword evidence="1" id="KW-0479">Metal-binding</keyword>
<feature type="domain" description="C2H2-type" evidence="3">
    <location>
        <begin position="316"/>
        <end position="343"/>
    </location>
</feature>
<feature type="region of interest" description="Disordered" evidence="2">
    <location>
        <begin position="41"/>
        <end position="135"/>
    </location>
</feature>
<accession>A0A371CKI9</accession>
<protein>
    <recommendedName>
        <fullName evidence="3">C2H2-type domain-containing protein</fullName>
    </recommendedName>
</protein>
<feature type="region of interest" description="Disordered" evidence="2">
    <location>
        <begin position="150"/>
        <end position="241"/>
    </location>
</feature>
<evidence type="ECO:0000256" key="1">
    <source>
        <dbReference type="PROSITE-ProRule" id="PRU00042"/>
    </source>
</evidence>
<evidence type="ECO:0000313" key="5">
    <source>
        <dbReference type="Proteomes" id="UP000256964"/>
    </source>
</evidence>
<evidence type="ECO:0000259" key="3">
    <source>
        <dbReference type="PROSITE" id="PS50157"/>
    </source>
</evidence>
<evidence type="ECO:0000313" key="4">
    <source>
        <dbReference type="EMBL" id="RDX40796.1"/>
    </source>
</evidence>
<dbReference type="GO" id="GO:0008270">
    <property type="term" value="F:zinc ion binding"/>
    <property type="evidence" value="ECO:0007669"/>
    <property type="project" value="UniProtKB-KW"/>
</dbReference>
<keyword evidence="1" id="KW-0863">Zinc-finger</keyword>
<dbReference type="Gene3D" id="3.30.160.60">
    <property type="entry name" value="Classic Zinc Finger"/>
    <property type="match status" value="1"/>
</dbReference>
<dbReference type="Proteomes" id="UP000256964">
    <property type="component" value="Unassembled WGS sequence"/>
</dbReference>